<feature type="domain" description="AB hydrolase-1" evidence="3">
    <location>
        <begin position="118"/>
        <end position="347"/>
    </location>
</feature>
<dbReference type="Proteomes" id="UP000064967">
    <property type="component" value="Chromosome"/>
</dbReference>
<dbReference type="Gene3D" id="3.40.50.1820">
    <property type="entry name" value="alpha/beta hydrolase"/>
    <property type="match status" value="1"/>
</dbReference>
<dbReference type="InterPro" id="IPR029058">
    <property type="entry name" value="AB_hydrolase_fold"/>
</dbReference>
<keyword evidence="1 4" id="KW-0808">Transferase</keyword>
<dbReference type="GO" id="GO:0009092">
    <property type="term" value="P:homoserine metabolic process"/>
    <property type="evidence" value="ECO:0007669"/>
    <property type="project" value="TreeGrafter"/>
</dbReference>
<feature type="active site" evidence="2">
    <location>
        <position position="355"/>
    </location>
</feature>
<evidence type="ECO:0000313" key="4">
    <source>
        <dbReference type="EMBL" id="AKU99589.1"/>
    </source>
</evidence>
<reference evidence="4 5" key="1">
    <citation type="submission" date="2015-08" db="EMBL/GenBank/DDBJ databases">
        <authorList>
            <person name="Babu N.S."/>
            <person name="Beckwith C.J."/>
            <person name="Beseler K.G."/>
            <person name="Brison A."/>
            <person name="Carone J.V."/>
            <person name="Caskin T.P."/>
            <person name="Diamond M."/>
            <person name="Durham M.E."/>
            <person name="Foxe J.M."/>
            <person name="Go M."/>
            <person name="Henderson B.A."/>
            <person name="Jones I.B."/>
            <person name="McGettigan J.A."/>
            <person name="Micheletti S.J."/>
            <person name="Nasrallah M.E."/>
            <person name="Ortiz D."/>
            <person name="Piller C.R."/>
            <person name="Privatt S.R."/>
            <person name="Schneider S.L."/>
            <person name="Sharp S."/>
            <person name="Smith T.C."/>
            <person name="Stanton J.D."/>
            <person name="Ullery H.E."/>
            <person name="Wilson R.J."/>
            <person name="Serrano M.G."/>
            <person name="Buck G."/>
            <person name="Lee V."/>
            <person name="Wang Y."/>
            <person name="Carvalho R."/>
            <person name="Voegtly L."/>
            <person name="Shi R."/>
            <person name="Duckworth R."/>
            <person name="Johnson A."/>
            <person name="Loviza R."/>
            <person name="Walstead R."/>
            <person name="Shah Z."/>
            <person name="Kiflezghi M."/>
            <person name="Wade K."/>
            <person name="Ball S.L."/>
            <person name="Bradley K.W."/>
            <person name="Asai D.J."/>
            <person name="Bowman C.A."/>
            <person name="Russell D.A."/>
            <person name="Pope W.H."/>
            <person name="Jacobs-Sera D."/>
            <person name="Hendrix R.W."/>
            <person name="Hatfull G.F."/>
        </authorList>
    </citation>
    <scope>NUCLEOTIDE SEQUENCE [LARGE SCALE GENOMIC DNA]</scope>
    <source>
        <strain evidence="4 5">DSM 27648</strain>
    </source>
</reference>
<accession>A0A0K1Q2H7</accession>
<protein>
    <submittedName>
        <fullName evidence="4">Homoserine O-acetyltransferase</fullName>
    </submittedName>
</protein>
<dbReference type="STRING" id="1391654.AKJ09_06253"/>
<organism evidence="4 5">
    <name type="scientific">Labilithrix luteola</name>
    <dbReference type="NCBI Taxonomy" id="1391654"/>
    <lineage>
        <taxon>Bacteria</taxon>
        <taxon>Pseudomonadati</taxon>
        <taxon>Myxococcota</taxon>
        <taxon>Polyangia</taxon>
        <taxon>Polyangiales</taxon>
        <taxon>Labilitrichaceae</taxon>
        <taxon>Labilithrix</taxon>
    </lineage>
</organism>
<dbReference type="PATRIC" id="fig|1391654.3.peg.6338"/>
<name>A0A0K1Q2H7_9BACT</name>
<dbReference type="PANTHER" id="PTHR32268:SF11">
    <property type="entry name" value="HOMOSERINE O-ACETYLTRANSFERASE"/>
    <property type="match status" value="1"/>
</dbReference>
<dbReference type="KEGG" id="llu:AKJ09_06253"/>
<dbReference type="NCBIfam" id="NF005071">
    <property type="entry name" value="PRK06489.1"/>
    <property type="match status" value="1"/>
</dbReference>
<proteinExistence type="predicted"/>
<dbReference type="InterPro" id="IPR000073">
    <property type="entry name" value="AB_hydrolase_1"/>
</dbReference>
<dbReference type="PIRSF" id="PIRSF000443">
    <property type="entry name" value="Homoser_Ac_trans"/>
    <property type="match status" value="1"/>
</dbReference>
<dbReference type="InterPro" id="IPR008220">
    <property type="entry name" value="HAT_MetX-like"/>
</dbReference>
<evidence type="ECO:0000256" key="1">
    <source>
        <dbReference type="ARBA" id="ARBA00022679"/>
    </source>
</evidence>
<dbReference type="EMBL" id="CP012333">
    <property type="protein sequence ID" value="AKU99589.1"/>
    <property type="molecule type" value="Genomic_DNA"/>
</dbReference>
<dbReference type="OrthoDB" id="9800754at2"/>
<sequence>MSNSLVVRRSVVLGALVAVGCAPPSHPKASASPPMSVTAPVDVVRPAFQEHDVDLGRYTFRSGETLPSLRIHYATLGSPHRDASGNVDNAVLVLHWTSASSEAVRSDQYVRSLYGAGKPLDPASHYLVFVDNVGHGRSSKPSDGLHARFPHYGYRDMVDIQHRLISEQLGIRRLRAIVGMSMGGMHAWLWAENHPNDVEAIMPVVALPTRITGRNLVWRRIVSRAIRTDPDWKNGDYREPPRGWTEAFPLFRMMLDGVPHLQATIPDRASADAFVQSAVDQASVMDANDVLYSLESSEDYDPEADLGKIRARVFALNFTDDEFNPVELGTLERLIARVPGAEFVIQPGTPSSHGHLTQAHPALWADHVGAFMHRVDAARREAP</sequence>
<dbReference type="Pfam" id="PF00561">
    <property type="entry name" value="Abhydrolase_1"/>
    <property type="match status" value="1"/>
</dbReference>
<dbReference type="RefSeq" id="WP_146651023.1">
    <property type="nucleotide sequence ID" value="NZ_CP012333.1"/>
</dbReference>
<dbReference type="GO" id="GO:0009086">
    <property type="term" value="P:methionine biosynthetic process"/>
    <property type="evidence" value="ECO:0007669"/>
    <property type="project" value="TreeGrafter"/>
</dbReference>
<evidence type="ECO:0000313" key="5">
    <source>
        <dbReference type="Proteomes" id="UP000064967"/>
    </source>
</evidence>
<evidence type="ECO:0000256" key="2">
    <source>
        <dbReference type="PIRSR" id="PIRSR000443-1"/>
    </source>
</evidence>
<keyword evidence="5" id="KW-1185">Reference proteome</keyword>
<dbReference type="AlphaFoldDB" id="A0A0K1Q2H7"/>
<dbReference type="GO" id="GO:0004414">
    <property type="term" value="F:homoserine O-acetyltransferase activity"/>
    <property type="evidence" value="ECO:0007669"/>
    <property type="project" value="TreeGrafter"/>
</dbReference>
<dbReference type="PANTHER" id="PTHR32268">
    <property type="entry name" value="HOMOSERINE O-ACETYLTRANSFERASE"/>
    <property type="match status" value="1"/>
</dbReference>
<dbReference type="SUPFAM" id="SSF53474">
    <property type="entry name" value="alpha/beta-Hydrolases"/>
    <property type="match status" value="1"/>
</dbReference>
<feature type="active site" description="Nucleophile" evidence="2">
    <location>
        <position position="181"/>
    </location>
</feature>
<evidence type="ECO:0000259" key="3">
    <source>
        <dbReference type="Pfam" id="PF00561"/>
    </source>
</evidence>
<gene>
    <name evidence="4" type="ORF">AKJ09_06253</name>
</gene>
<feature type="active site" evidence="2">
    <location>
        <position position="321"/>
    </location>
</feature>